<dbReference type="SUPFAM" id="SSF53098">
    <property type="entry name" value="Ribonuclease H-like"/>
    <property type="match status" value="1"/>
</dbReference>
<accession>A0A392T7W2</accession>
<comment type="caution">
    <text evidence="1">The sequence shown here is derived from an EMBL/GenBank/DDBJ whole genome shotgun (WGS) entry which is preliminary data.</text>
</comment>
<dbReference type="InterPro" id="IPR012337">
    <property type="entry name" value="RNaseH-like_sf"/>
</dbReference>
<name>A0A392T7W2_9FABA</name>
<dbReference type="EMBL" id="LXQA010519983">
    <property type="protein sequence ID" value="MCI56882.1"/>
    <property type="molecule type" value="Genomic_DNA"/>
</dbReference>
<dbReference type="Proteomes" id="UP000265520">
    <property type="component" value="Unassembled WGS sequence"/>
</dbReference>
<protein>
    <submittedName>
        <fullName evidence="1">Uncharacterized protein</fullName>
    </submittedName>
</protein>
<proteinExistence type="predicted"/>
<dbReference type="AlphaFoldDB" id="A0A392T7W2"/>
<keyword evidence="2" id="KW-1185">Reference proteome</keyword>
<organism evidence="1 2">
    <name type="scientific">Trifolium medium</name>
    <dbReference type="NCBI Taxonomy" id="97028"/>
    <lineage>
        <taxon>Eukaryota</taxon>
        <taxon>Viridiplantae</taxon>
        <taxon>Streptophyta</taxon>
        <taxon>Embryophyta</taxon>
        <taxon>Tracheophyta</taxon>
        <taxon>Spermatophyta</taxon>
        <taxon>Magnoliopsida</taxon>
        <taxon>eudicotyledons</taxon>
        <taxon>Gunneridae</taxon>
        <taxon>Pentapetalae</taxon>
        <taxon>rosids</taxon>
        <taxon>fabids</taxon>
        <taxon>Fabales</taxon>
        <taxon>Fabaceae</taxon>
        <taxon>Papilionoideae</taxon>
        <taxon>50 kb inversion clade</taxon>
        <taxon>NPAAA clade</taxon>
        <taxon>Hologalegina</taxon>
        <taxon>IRL clade</taxon>
        <taxon>Trifolieae</taxon>
        <taxon>Trifolium</taxon>
    </lineage>
</organism>
<evidence type="ECO:0000313" key="2">
    <source>
        <dbReference type="Proteomes" id="UP000265520"/>
    </source>
</evidence>
<reference evidence="1 2" key="1">
    <citation type="journal article" date="2018" name="Front. Plant Sci.">
        <title>Red Clover (Trifolium pratense) and Zigzag Clover (T. medium) - A Picture of Genomic Similarities and Differences.</title>
        <authorList>
            <person name="Dluhosova J."/>
            <person name="Istvanek J."/>
            <person name="Nedelnik J."/>
            <person name="Repkova J."/>
        </authorList>
    </citation>
    <scope>NUCLEOTIDE SEQUENCE [LARGE SCALE GENOMIC DNA]</scope>
    <source>
        <strain evidence="2">cv. 10/8</strain>
        <tissue evidence="1">Leaf</tissue>
    </source>
</reference>
<sequence>MMLADSKHGLLMYRGSFNVRWLKPSLRDELTEEIVHKGLGFKVELKEEIRASDWSGPLLSDDQVVYAC</sequence>
<evidence type="ECO:0000313" key="1">
    <source>
        <dbReference type="EMBL" id="MCI56882.1"/>
    </source>
</evidence>
<feature type="non-terminal residue" evidence="1">
    <location>
        <position position="68"/>
    </location>
</feature>